<evidence type="ECO:0000256" key="7">
    <source>
        <dbReference type="SAM" id="Phobius"/>
    </source>
</evidence>
<evidence type="ECO:0000256" key="2">
    <source>
        <dbReference type="ARBA" id="ARBA00006683"/>
    </source>
</evidence>
<dbReference type="InterPro" id="IPR032807">
    <property type="entry name" value="GNVR"/>
</dbReference>
<comment type="subcellular location">
    <subcellularLocation>
        <location evidence="1">Cell membrane</location>
        <topology evidence="1">Multi-pass membrane protein</topology>
    </subcellularLocation>
</comment>
<dbReference type="STRING" id="1236971.JCM9152_2802"/>
<feature type="transmembrane region" description="Helical" evidence="7">
    <location>
        <begin position="174"/>
        <end position="194"/>
    </location>
</feature>
<accession>W4QGY1</accession>
<dbReference type="Pfam" id="PF13807">
    <property type="entry name" value="GNVR"/>
    <property type="match status" value="1"/>
</dbReference>
<keyword evidence="11" id="KW-1185">Reference proteome</keyword>
<evidence type="ECO:0000259" key="8">
    <source>
        <dbReference type="Pfam" id="PF02706"/>
    </source>
</evidence>
<keyword evidence="10" id="KW-0418">Kinase</keyword>
<dbReference type="GO" id="GO:0004713">
    <property type="term" value="F:protein tyrosine kinase activity"/>
    <property type="evidence" value="ECO:0007669"/>
    <property type="project" value="TreeGrafter"/>
</dbReference>
<feature type="domain" description="Tyrosine-protein kinase G-rich" evidence="9">
    <location>
        <begin position="137"/>
        <end position="191"/>
    </location>
</feature>
<evidence type="ECO:0000259" key="9">
    <source>
        <dbReference type="Pfam" id="PF13807"/>
    </source>
</evidence>
<dbReference type="PANTHER" id="PTHR32309:SF13">
    <property type="entry name" value="FERRIC ENTEROBACTIN TRANSPORT PROTEIN FEPE"/>
    <property type="match status" value="1"/>
</dbReference>
<keyword evidence="3" id="KW-1003">Cell membrane</keyword>
<keyword evidence="10" id="KW-0808">Transferase</keyword>
<keyword evidence="6 7" id="KW-0472">Membrane</keyword>
<evidence type="ECO:0000256" key="6">
    <source>
        <dbReference type="ARBA" id="ARBA00023136"/>
    </source>
</evidence>
<proteinExistence type="inferred from homology"/>
<dbReference type="EMBL" id="BAUU01000018">
    <property type="protein sequence ID" value="GAE31341.1"/>
    <property type="molecule type" value="Genomic_DNA"/>
</dbReference>
<dbReference type="Pfam" id="PF02706">
    <property type="entry name" value="Wzz"/>
    <property type="match status" value="1"/>
</dbReference>
<reference evidence="10" key="1">
    <citation type="journal article" date="2014" name="Genome Announc.">
        <title>Draft Genome Sequences of Three Alkaliphilic Bacillus Strains, Bacillus wakoensis JCM 9140T, Bacillus akibai JCM 9157T, and Bacillus hemicellulosilyticus JCM 9152T.</title>
        <authorList>
            <person name="Yuki M."/>
            <person name="Oshima K."/>
            <person name="Suda W."/>
            <person name="Oshida Y."/>
            <person name="Kitamura K."/>
            <person name="Iida T."/>
            <person name="Hattori M."/>
            <person name="Ohkuma M."/>
        </authorList>
    </citation>
    <scope>NUCLEOTIDE SEQUENCE [LARGE SCALE GENOMIC DNA]</scope>
    <source>
        <strain evidence="10">JCM 9152</strain>
    </source>
</reference>
<dbReference type="InterPro" id="IPR050445">
    <property type="entry name" value="Bact_polysacc_biosynth/exp"/>
</dbReference>
<dbReference type="GO" id="GO:0005886">
    <property type="term" value="C:plasma membrane"/>
    <property type="evidence" value="ECO:0007669"/>
    <property type="project" value="UniProtKB-SubCell"/>
</dbReference>
<dbReference type="AlphaFoldDB" id="W4QGY1"/>
<comment type="similarity">
    <text evidence="2">Belongs to the CpsC/CapA family.</text>
</comment>
<feature type="domain" description="Polysaccharide chain length determinant N-terminal" evidence="8">
    <location>
        <begin position="3"/>
        <end position="92"/>
    </location>
</feature>
<evidence type="ECO:0000256" key="4">
    <source>
        <dbReference type="ARBA" id="ARBA00022692"/>
    </source>
</evidence>
<dbReference type="RefSeq" id="WP_235715700.1">
    <property type="nucleotide sequence ID" value="NZ_BAUU01000018.1"/>
</dbReference>
<dbReference type="Proteomes" id="UP000018895">
    <property type="component" value="Unassembled WGS sequence"/>
</dbReference>
<keyword evidence="5 7" id="KW-1133">Transmembrane helix</keyword>
<gene>
    <name evidence="10" type="ORF">JCM9152_2802</name>
</gene>
<evidence type="ECO:0000256" key="3">
    <source>
        <dbReference type="ARBA" id="ARBA00022475"/>
    </source>
</evidence>
<name>W4QGY1_9BACI</name>
<dbReference type="InterPro" id="IPR003856">
    <property type="entry name" value="LPS_length_determ_N"/>
</dbReference>
<dbReference type="PANTHER" id="PTHR32309">
    <property type="entry name" value="TYROSINE-PROTEIN KINASE"/>
    <property type="match status" value="1"/>
</dbReference>
<feature type="transmembrane region" description="Helical" evidence="7">
    <location>
        <begin position="20"/>
        <end position="40"/>
    </location>
</feature>
<evidence type="ECO:0000256" key="1">
    <source>
        <dbReference type="ARBA" id="ARBA00004651"/>
    </source>
</evidence>
<sequence>MEETISLKDIMLTIKKHLRLIILIPIVAVVVSALASYLLLTPIFQSSTQILVNQTNGDQQISQNEIRTNIEIINTYTEIIREPIILDKVIEEASLTESVSQLRGMISVSPQNNSQVVRISVDHEQPAQAALIANTVAEVFQREIVEIMNIDNVHILSYAEVGDSPSPVAPNPTLNMAIAFVVGLMAAVGVASYLNI</sequence>
<organism evidence="10 11">
    <name type="scientific">Halalkalibacter hemicellulosilyticusJCM 9152</name>
    <dbReference type="NCBI Taxonomy" id="1236971"/>
    <lineage>
        <taxon>Bacteria</taxon>
        <taxon>Bacillati</taxon>
        <taxon>Bacillota</taxon>
        <taxon>Bacilli</taxon>
        <taxon>Bacillales</taxon>
        <taxon>Bacillaceae</taxon>
        <taxon>Halalkalibacter</taxon>
    </lineage>
</organism>
<evidence type="ECO:0000256" key="5">
    <source>
        <dbReference type="ARBA" id="ARBA00022989"/>
    </source>
</evidence>
<keyword evidence="4 7" id="KW-0812">Transmembrane</keyword>
<protein>
    <submittedName>
        <fullName evidence="10">Tyrosine-protein kinase transmembrane modulator EpsC</fullName>
    </submittedName>
</protein>
<comment type="caution">
    <text evidence="10">The sequence shown here is derived from an EMBL/GenBank/DDBJ whole genome shotgun (WGS) entry which is preliminary data.</text>
</comment>
<evidence type="ECO:0000313" key="11">
    <source>
        <dbReference type="Proteomes" id="UP000018895"/>
    </source>
</evidence>
<evidence type="ECO:0000313" key="10">
    <source>
        <dbReference type="EMBL" id="GAE31341.1"/>
    </source>
</evidence>